<sequence length="81" mass="8843">MLLFILFILPFVSTHIQQLKSGGEHDMICRSCGKIITKGTFVIDKTDQGPSPGTIDYEYEMAVGGTNTTIHVFTNPAGKNP</sequence>
<reference evidence="1" key="2">
    <citation type="submission" date="2022-06" db="UniProtKB">
        <authorList>
            <consortium name="EnsemblMetazoa"/>
        </authorList>
    </citation>
    <scope>IDENTIFICATION</scope>
    <source>
        <strain evidence="1">PS312</strain>
    </source>
</reference>
<dbReference type="EnsemblMetazoa" id="PPA38188.1">
    <property type="protein sequence ID" value="PPA38188.1"/>
    <property type="gene ID" value="WBGene00276557"/>
</dbReference>
<evidence type="ECO:0000313" key="1">
    <source>
        <dbReference type="EnsemblMetazoa" id="PPA38188.1"/>
    </source>
</evidence>
<name>A0A2A6B4G0_PRIPA</name>
<accession>A0A2A6B4G0</accession>
<dbReference type="Proteomes" id="UP000005239">
    <property type="component" value="Unassembled WGS sequence"/>
</dbReference>
<proteinExistence type="predicted"/>
<evidence type="ECO:0000313" key="2">
    <source>
        <dbReference type="Proteomes" id="UP000005239"/>
    </source>
</evidence>
<reference evidence="2" key="1">
    <citation type="journal article" date="2008" name="Nat. Genet.">
        <title>The Pristionchus pacificus genome provides a unique perspective on nematode lifestyle and parasitism.</title>
        <authorList>
            <person name="Dieterich C."/>
            <person name="Clifton S.W."/>
            <person name="Schuster L.N."/>
            <person name="Chinwalla A."/>
            <person name="Delehaunty K."/>
            <person name="Dinkelacker I."/>
            <person name="Fulton L."/>
            <person name="Fulton R."/>
            <person name="Godfrey J."/>
            <person name="Minx P."/>
            <person name="Mitreva M."/>
            <person name="Roeseler W."/>
            <person name="Tian H."/>
            <person name="Witte H."/>
            <person name="Yang S.P."/>
            <person name="Wilson R.K."/>
            <person name="Sommer R.J."/>
        </authorList>
    </citation>
    <scope>NUCLEOTIDE SEQUENCE [LARGE SCALE GENOMIC DNA]</scope>
    <source>
        <strain evidence="2">PS312</strain>
    </source>
</reference>
<dbReference type="AlphaFoldDB" id="A0A2A6B4G0"/>
<keyword evidence="2" id="KW-1185">Reference proteome</keyword>
<organism evidence="1 2">
    <name type="scientific">Pristionchus pacificus</name>
    <name type="common">Parasitic nematode worm</name>
    <dbReference type="NCBI Taxonomy" id="54126"/>
    <lineage>
        <taxon>Eukaryota</taxon>
        <taxon>Metazoa</taxon>
        <taxon>Ecdysozoa</taxon>
        <taxon>Nematoda</taxon>
        <taxon>Chromadorea</taxon>
        <taxon>Rhabditida</taxon>
        <taxon>Rhabditina</taxon>
        <taxon>Diplogasteromorpha</taxon>
        <taxon>Diplogasteroidea</taxon>
        <taxon>Neodiplogasteridae</taxon>
        <taxon>Pristionchus</taxon>
    </lineage>
</organism>
<protein>
    <submittedName>
        <fullName evidence="1">Uncharacterized protein</fullName>
    </submittedName>
</protein>
<gene>
    <name evidence="1" type="primary">WBGene00276557</name>
</gene>
<accession>A0A8R1USZ0</accession>